<evidence type="ECO:0000313" key="1">
    <source>
        <dbReference type="EMBL" id="KAL2056565.1"/>
    </source>
</evidence>
<dbReference type="Proteomes" id="UP001590951">
    <property type="component" value="Unassembled WGS sequence"/>
</dbReference>
<gene>
    <name evidence="1" type="ORF">ABVK25_002959</name>
</gene>
<dbReference type="EMBL" id="JBHFEH010000007">
    <property type="protein sequence ID" value="KAL2056565.1"/>
    <property type="molecule type" value="Genomic_DNA"/>
</dbReference>
<comment type="caution">
    <text evidence="1">The sequence shown here is derived from an EMBL/GenBank/DDBJ whole genome shotgun (WGS) entry which is preliminary data.</text>
</comment>
<reference evidence="1 2" key="1">
    <citation type="submission" date="2024-09" db="EMBL/GenBank/DDBJ databases">
        <title>Rethinking Asexuality: The Enigmatic Case of Functional Sexual Genes in Lepraria (Stereocaulaceae).</title>
        <authorList>
            <person name="Doellman M."/>
            <person name="Sun Y."/>
            <person name="Barcenas-Pena A."/>
            <person name="Lumbsch H.T."/>
            <person name="Grewe F."/>
        </authorList>
    </citation>
    <scope>NUCLEOTIDE SEQUENCE [LARGE SCALE GENOMIC DNA]</scope>
    <source>
        <strain evidence="1 2">Grewe 0041</strain>
    </source>
</reference>
<keyword evidence="2" id="KW-1185">Reference proteome</keyword>
<evidence type="ECO:0000313" key="2">
    <source>
        <dbReference type="Proteomes" id="UP001590951"/>
    </source>
</evidence>
<sequence length="247" mass="27566">MPSVWRHMRSLLHKDGTKANWHSILADPSSAALLRQEDKNVAQLQSMLQELSASGRETFSSVITSLTMKVCVAENDEILLSYVRTILEVFVLYSIATSDSAWMCDSRSTYIGRQIELMSEVSFSLNQASLPPDPHLGRNCLQVATLLELWSRRERCRAEIIRNTIHLANTISLNSPFTTYNHGSQLHQLNSLTFLRKIRPTGHYWISMAYCLATEQVVEDAPPNYTVCASGDQSVMIGGCGEEGNAA</sequence>
<accession>A0ABR4BFY1</accession>
<proteinExistence type="predicted"/>
<protein>
    <submittedName>
        <fullName evidence="1">Uncharacterized protein</fullName>
    </submittedName>
</protein>
<organism evidence="1 2">
    <name type="scientific">Lepraria finkii</name>
    <dbReference type="NCBI Taxonomy" id="1340010"/>
    <lineage>
        <taxon>Eukaryota</taxon>
        <taxon>Fungi</taxon>
        <taxon>Dikarya</taxon>
        <taxon>Ascomycota</taxon>
        <taxon>Pezizomycotina</taxon>
        <taxon>Lecanoromycetes</taxon>
        <taxon>OSLEUM clade</taxon>
        <taxon>Lecanoromycetidae</taxon>
        <taxon>Lecanorales</taxon>
        <taxon>Lecanorineae</taxon>
        <taxon>Stereocaulaceae</taxon>
        <taxon>Lepraria</taxon>
    </lineage>
</organism>
<name>A0ABR4BFY1_9LECA</name>